<organism evidence="1 2">
    <name type="scientific">Populus alba x Populus x berolinensis</name>
    <dbReference type="NCBI Taxonomy" id="444605"/>
    <lineage>
        <taxon>Eukaryota</taxon>
        <taxon>Viridiplantae</taxon>
        <taxon>Streptophyta</taxon>
        <taxon>Embryophyta</taxon>
        <taxon>Tracheophyta</taxon>
        <taxon>Spermatophyta</taxon>
        <taxon>Magnoliopsida</taxon>
        <taxon>eudicotyledons</taxon>
        <taxon>Gunneridae</taxon>
        <taxon>Pentapetalae</taxon>
        <taxon>rosids</taxon>
        <taxon>fabids</taxon>
        <taxon>Malpighiales</taxon>
        <taxon>Salicaceae</taxon>
        <taxon>Saliceae</taxon>
        <taxon>Populus</taxon>
    </lineage>
</organism>
<evidence type="ECO:0000313" key="1">
    <source>
        <dbReference type="EMBL" id="KAJ6980014.1"/>
    </source>
</evidence>
<proteinExistence type="predicted"/>
<gene>
    <name evidence="1" type="ORF">NC653_027981</name>
</gene>
<comment type="caution">
    <text evidence="1">The sequence shown here is derived from an EMBL/GenBank/DDBJ whole genome shotgun (WGS) entry which is preliminary data.</text>
</comment>
<sequence length="37" mass="4080">MISMILGVVSQSQSLSRQASCFYTTGGFDSISMVYQR</sequence>
<dbReference type="EMBL" id="JAQIZT010000011">
    <property type="protein sequence ID" value="KAJ6980014.1"/>
    <property type="molecule type" value="Genomic_DNA"/>
</dbReference>
<accession>A0AAD6M6T6</accession>
<reference evidence="1" key="1">
    <citation type="journal article" date="2023" name="Mol. Ecol. Resour.">
        <title>Chromosome-level genome assembly of a triploid poplar Populus alba 'Berolinensis'.</title>
        <authorList>
            <person name="Chen S."/>
            <person name="Yu Y."/>
            <person name="Wang X."/>
            <person name="Wang S."/>
            <person name="Zhang T."/>
            <person name="Zhou Y."/>
            <person name="He R."/>
            <person name="Meng N."/>
            <person name="Wang Y."/>
            <person name="Liu W."/>
            <person name="Liu Z."/>
            <person name="Liu J."/>
            <person name="Guo Q."/>
            <person name="Huang H."/>
            <person name="Sederoff R.R."/>
            <person name="Wang G."/>
            <person name="Qu G."/>
            <person name="Chen S."/>
        </authorList>
    </citation>
    <scope>NUCLEOTIDE SEQUENCE</scope>
    <source>
        <strain evidence="1">SC-2020</strain>
    </source>
</reference>
<evidence type="ECO:0000313" key="2">
    <source>
        <dbReference type="Proteomes" id="UP001164929"/>
    </source>
</evidence>
<keyword evidence="2" id="KW-1185">Reference proteome</keyword>
<protein>
    <submittedName>
        <fullName evidence="1">Uncharacterized protein</fullName>
    </submittedName>
</protein>
<name>A0AAD6M6T6_9ROSI</name>
<dbReference type="Proteomes" id="UP001164929">
    <property type="component" value="Chromosome 11"/>
</dbReference>
<dbReference type="AlphaFoldDB" id="A0AAD6M6T6"/>